<dbReference type="GO" id="GO:0008688">
    <property type="term" value="F:3-(3-hydroxyphenyl)propionate hydroxylase activity"/>
    <property type="evidence" value="ECO:0007669"/>
    <property type="project" value="TreeGrafter"/>
</dbReference>
<dbReference type="PRINTS" id="PR00420">
    <property type="entry name" value="RNGMNOXGNASE"/>
</dbReference>
<proteinExistence type="predicted"/>
<keyword evidence="1" id="KW-0560">Oxidoreductase</keyword>
<keyword evidence="4" id="KW-1185">Reference proteome</keyword>
<dbReference type="InterPro" id="IPR036188">
    <property type="entry name" value="FAD/NAD-bd_sf"/>
</dbReference>
<evidence type="ECO:0000313" key="4">
    <source>
        <dbReference type="Proteomes" id="UP000056905"/>
    </source>
</evidence>
<evidence type="ECO:0000256" key="1">
    <source>
        <dbReference type="ARBA" id="ARBA00023002"/>
    </source>
</evidence>
<reference evidence="3 4" key="1">
    <citation type="submission" date="2015-10" db="EMBL/GenBank/DDBJ databases">
        <title>Conservation of the essential genome among Caulobacter and Brevundimonas species.</title>
        <authorList>
            <person name="Scott D."/>
            <person name="Ely B."/>
        </authorList>
    </citation>
    <scope>NUCLEOTIDE SEQUENCE [LARGE SCALE GENOMIC DNA]</scope>
    <source>
        <strain evidence="3 4">CB4</strain>
    </source>
</reference>
<dbReference type="InterPro" id="IPR050631">
    <property type="entry name" value="PheA/TfdB_FAD_monoxygenase"/>
</dbReference>
<dbReference type="OrthoDB" id="9791689at2"/>
<dbReference type="EMBL" id="CP013002">
    <property type="protein sequence ID" value="ALL14897.1"/>
    <property type="molecule type" value="Genomic_DNA"/>
</dbReference>
<organism evidence="3 4">
    <name type="scientific">Caulobacter henricii</name>
    <dbReference type="NCBI Taxonomy" id="69395"/>
    <lineage>
        <taxon>Bacteria</taxon>
        <taxon>Pseudomonadati</taxon>
        <taxon>Pseudomonadota</taxon>
        <taxon>Alphaproteobacteria</taxon>
        <taxon>Caulobacterales</taxon>
        <taxon>Caulobacteraceae</taxon>
        <taxon>Caulobacter</taxon>
    </lineage>
</organism>
<dbReference type="GO" id="GO:0019622">
    <property type="term" value="P:3-(3-hydroxy)phenylpropionate catabolic process"/>
    <property type="evidence" value="ECO:0007669"/>
    <property type="project" value="TreeGrafter"/>
</dbReference>
<gene>
    <name evidence="3" type="ORF">AQ619_16845</name>
</gene>
<protein>
    <recommendedName>
        <fullName evidence="2">FAD-binding domain-containing protein</fullName>
    </recommendedName>
</protein>
<dbReference type="AlphaFoldDB" id="A0A0P0P2X3"/>
<dbReference type="SUPFAM" id="SSF51905">
    <property type="entry name" value="FAD/NAD(P)-binding domain"/>
    <property type="match status" value="1"/>
</dbReference>
<dbReference type="KEGG" id="chq:AQ619_16845"/>
<sequence length="487" mass="52836">MADLDCDVLIAGGGPTGVTLAILLARQGVRVRVAEKAAAIFPLPRAAHIDHEGLRILQAAGAADAVFATSRRVARYDFLNARRKVLMRFEGADRIGAGGWPSANMIHQPSVEAALRRSLSGQLLADLQQGWEVRSFVEDATGITTEIATAEGLRRVRSRYLVGADGARSPVRTAAGIAFEDLRFEEPWLVVDVLVDDASRLPSANLQICDPKRPTTCVLMGEGRHRWEFMILPGETPEQVLDDAFIEALLEPWDVKGAIRIERKAVYTFRARIADRWRKGRVLLAGDAAHQTPPFAGQGLCSGLRDASNLAWKLAAVLKAGAPESLLDSYQPERGPHLRATIDMAIMMGRMVCMTRPWSALVRDLTIALGRIMGKLPAGPPDYPAIATGAILAGSPGAGSYFPQPLSAEGTRLDDRLGQGPWLLSRQVLQTPDLNSFAEPLTRWLDHHGAEAVLVRPDRYVFGTGSPDYLREAWAASWGRLGANAAA</sequence>
<name>A0A0P0P2X3_9CAUL</name>
<evidence type="ECO:0000313" key="3">
    <source>
        <dbReference type="EMBL" id="ALL14897.1"/>
    </source>
</evidence>
<feature type="domain" description="FAD-binding" evidence="2">
    <location>
        <begin position="5"/>
        <end position="344"/>
    </location>
</feature>
<dbReference type="Gene3D" id="3.30.70.2450">
    <property type="match status" value="1"/>
</dbReference>
<dbReference type="NCBIfam" id="NF004829">
    <property type="entry name" value="PRK06183.1-3"/>
    <property type="match status" value="1"/>
</dbReference>
<dbReference type="PANTHER" id="PTHR43476">
    <property type="entry name" value="3-(3-HYDROXY-PHENYL)PROPIONATE/3-HYDROXYCINNAMIC ACID HYDROXYLASE"/>
    <property type="match status" value="1"/>
</dbReference>
<dbReference type="Gene3D" id="3.50.50.60">
    <property type="entry name" value="FAD/NAD(P)-binding domain"/>
    <property type="match status" value="1"/>
</dbReference>
<accession>A0A0P0P2X3</accession>
<dbReference type="PANTHER" id="PTHR43476:SF3">
    <property type="entry name" value="FAD-BINDING MONOOXYGENASE"/>
    <property type="match status" value="1"/>
</dbReference>
<dbReference type="Proteomes" id="UP000056905">
    <property type="component" value="Chromosome"/>
</dbReference>
<dbReference type="RefSeq" id="WP_062150372.1">
    <property type="nucleotide sequence ID" value="NZ_CP013002.1"/>
</dbReference>
<dbReference type="GO" id="GO:0071949">
    <property type="term" value="F:FAD binding"/>
    <property type="evidence" value="ECO:0007669"/>
    <property type="project" value="InterPro"/>
</dbReference>
<evidence type="ECO:0000259" key="2">
    <source>
        <dbReference type="Pfam" id="PF01494"/>
    </source>
</evidence>
<dbReference type="STRING" id="69395.AQ619_16845"/>
<dbReference type="InterPro" id="IPR002938">
    <property type="entry name" value="FAD-bd"/>
</dbReference>
<dbReference type="Pfam" id="PF01494">
    <property type="entry name" value="FAD_binding_3"/>
    <property type="match status" value="1"/>
</dbReference>